<dbReference type="RefSeq" id="WP_220717809.1">
    <property type="nucleotide sequence ID" value="NZ_JAIFRO010000009.1"/>
</dbReference>
<gene>
    <name evidence="2" type="ORF">K3248_07805</name>
</gene>
<keyword evidence="3" id="KW-1185">Reference proteome</keyword>
<organism evidence="2 3">
    <name type="scientific">Bartonella raoultii</name>
    <dbReference type="NCBI Taxonomy" id="1457020"/>
    <lineage>
        <taxon>Bacteria</taxon>
        <taxon>Pseudomonadati</taxon>
        <taxon>Pseudomonadota</taxon>
        <taxon>Alphaproteobacteria</taxon>
        <taxon>Hyphomicrobiales</taxon>
        <taxon>Bartonellaceae</taxon>
        <taxon>Bartonella</taxon>
    </lineage>
</organism>
<evidence type="ECO:0000313" key="3">
    <source>
        <dbReference type="Proteomes" id="UP000746918"/>
    </source>
</evidence>
<comment type="caution">
    <text evidence="2">The sequence shown here is derived from an EMBL/GenBank/DDBJ whole genome shotgun (WGS) entry which is preliminary data.</text>
</comment>
<proteinExistence type="predicted"/>
<feature type="transmembrane region" description="Helical" evidence="1">
    <location>
        <begin position="128"/>
        <end position="153"/>
    </location>
</feature>
<keyword evidence="1" id="KW-1133">Transmembrane helix</keyword>
<feature type="transmembrane region" description="Helical" evidence="1">
    <location>
        <begin position="6"/>
        <end position="31"/>
    </location>
</feature>
<dbReference type="Proteomes" id="UP000746918">
    <property type="component" value="Unassembled WGS sequence"/>
</dbReference>
<accession>A0ABS7I8E1</accession>
<protein>
    <submittedName>
        <fullName evidence="2">Uncharacterized protein</fullName>
    </submittedName>
</protein>
<evidence type="ECO:0000313" key="2">
    <source>
        <dbReference type="EMBL" id="MBX4336491.1"/>
    </source>
</evidence>
<keyword evidence="1" id="KW-0812">Transmembrane</keyword>
<sequence>MSFVEALKILFLIFSGSGFTLSFVSLFYVFYQRIKLHRSLSLELKNSLMPQGKRGKRGKSEGKPQCSVLEKKENLRSFEQITSSLYKNKKVWIFSILFGVLQAFSLTITKGWDVGRLESWSHGVKYFIVLFPSCISVFVLLFSPIVLVVHFIIMSRVEKIIPLLEEKLKEKNEPVVL</sequence>
<evidence type="ECO:0000256" key="1">
    <source>
        <dbReference type="SAM" id="Phobius"/>
    </source>
</evidence>
<keyword evidence="1" id="KW-0472">Membrane</keyword>
<reference evidence="2 3" key="1">
    <citation type="submission" date="2021-08" db="EMBL/GenBank/DDBJ databases">
        <title>Bartonella raoulti 094 sp. nov.</title>
        <authorList>
            <person name="Zgheib R."/>
            <person name="Hammoud A."/>
        </authorList>
    </citation>
    <scope>NUCLEOTIDE SEQUENCE [LARGE SCALE GENOMIC DNA]</scope>
    <source>
        <strain evidence="2 3">094</strain>
    </source>
</reference>
<feature type="transmembrane region" description="Helical" evidence="1">
    <location>
        <begin position="91"/>
        <end position="108"/>
    </location>
</feature>
<dbReference type="EMBL" id="JAIFRO010000009">
    <property type="protein sequence ID" value="MBX4336491.1"/>
    <property type="molecule type" value="Genomic_DNA"/>
</dbReference>
<name>A0ABS7I8E1_9HYPH</name>